<keyword evidence="2" id="KW-1185">Reference proteome</keyword>
<name>A0A1A9ZUI0_GLOPL</name>
<protein>
    <submittedName>
        <fullName evidence="1">Uncharacterized protein</fullName>
    </submittedName>
</protein>
<dbReference type="InterPro" id="IPR032004">
    <property type="entry name" value="DUF4790"/>
</dbReference>
<dbReference type="Proteomes" id="UP000092445">
    <property type="component" value="Unassembled WGS sequence"/>
</dbReference>
<dbReference type="EnsemblMetazoa" id="GPAI025513-RA">
    <property type="protein sequence ID" value="GPAI025513-PA"/>
    <property type="gene ID" value="GPAI025513"/>
</dbReference>
<dbReference type="AlphaFoldDB" id="A0A1A9ZUI0"/>
<dbReference type="VEuPathDB" id="VectorBase:GPAI025513"/>
<proteinExistence type="predicted"/>
<organism evidence="1 2">
    <name type="scientific">Glossina pallidipes</name>
    <name type="common">Tsetse fly</name>
    <dbReference type="NCBI Taxonomy" id="7398"/>
    <lineage>
        <taxon>Eukaryota</taxon>
        <taxon>Metazoa</taxon>
        <taxon>Ecdysozoa</taxon>
        <taxon>Arthropoda</taxon>
        <taxon>Hexapoda</taxon>
        <taxon>Insecta</taxon>
        <taxon>Pterygota</taxon>
        <taxon>Neoptera</taxon>
        <taxon>Endopterygota</taxon>
        <taxon>Diptera</taxon>
        <taxon>Brachycera</taxon>
        <taxon>Muscomorpha</taxon>
        <taxon>Hippoboscoidea</taxon>
        <taxon>Glossinidae</taxon>
        <taxon>Glossina</taxon>
    </lineage>
</organism>
<sequence length="669" mass="74206">MDDKADYSRHSNLRKDDQVGLMDIMSCFDEMKPSLSSSSVNAFVDRSVALRGGGGGEKGFRIWNEHSSVLSTVIMAPALSNSPQYCGAENKHLCEKVEEEYLYECSACFWDASLHNESETLRGYIQVFLYHGLTRRVFRLRCRANRSPRIGAGMKTLWEVDELSPLKWESAVNLLSVCPVKMKTDSCVTVAPVLNAVLMGAVTEKRESFELWTVGSTNIACEVFCELVTCSVIDEKPTNVFVEAPDVDEIVSEFFLNVPTVVTLVGILPCSSIVGFIAVLTVVVNAVVACFDSFLSSDILLGTESNENLPTLPTNVNLLALLPEAFVKIDLGLGCSQHVHLIRLTSFLVIQTSHSHLDVVSWAGSNFKPESTGAEALKLEIATLINTCISIERALEKRRKMSANIQTEQDLTEAEKFHRIIHDIYTNPRPHEDKKDNSNHPSYRKFKLPYHVQCAIRYENAKRAYEDQFQREINKLIALQSSGYEAARMNSSSDSILTNRQIYGLPLSLRLRSGAARRKPALKWANSTSSQRKNLLEGSIASSYSAADSEIDWNAKKGPVSEDYKNLHLSFRNFDSNDNSIDSSYTNALAYYARGHESNPPVVIEKAILPRGTNIGFKGSKTLRALNDSSFFEILDKSMPLDPNNCCACTSCDSICVTLACNSLVACST</sequence>
<accession>A0A1A9ZUI0</accession>
<evidence type="ECO:0000313" key="1">
    <source>
        <dbReference type="EnsemblMetazoa" id="GPAI025513-PA"/>
    </source>
</evidence>
<reference evidence="2" key="1">
    <citation type="submission" date="2014-03" db="EMBL/GenBank/DDBJ databases">
        <authorList>
            <person name="Aksoy S."/>
            <person name="Warren W."/>
            <person name="Wilson R.K."/>
        </authorList>
    </citation>
    <scope>NUCLEOTIDE SEQUENCE [LARGE SCALE GENOMIC DNA]</scope>
    <source>
        <strain evidence="2">IAEA</strain>
    </source>
</reference>
<evidence type="ECO:0000313" key="2">
    <source>
        <dbReference type="Proteomes" id="UP000092445"/>
    </source>
</evidence>
<reference evidence="1" key="2">
    <citation type="submission" date="2020-05" db="UniProtKB">
        <authorList>
            <consortium name="EnsemblMetazoa"/>
        </authorList>
    </citation>
    <scope>IDENTIFICATION</scope>
    <source>
        <strain evidence="1">IAEA</strain>
    </source>
</reference>
<dbReference type="Pfam" id="PF16037">
    <property type="entry name" value="DUF4790"/>
    <property type="match status" value="1"/>
</dbReference>